<feature type="transmembrane region" description="Helical" evidence="1">
    <location>
        <begin position="103"/>
        <end position="127"/>
    </location>
</feature>
<dbReference type="Pfam" id="PF20152">
    <property type="entry name" value="DUF6534"/>
    <property type="match status" value="1"/>
</dbReference>
<feature type="domain" description="DUF6534" evidence="2">
    <location>
        <begin position="184"/>
        <end position="272"/>
    </location>
</feature>
<reference evidence="3 4" key="1">
    <citation type="submission" date="2020-07" db="EMBL/GenBank/DDBJ databases">
        <title>Comparative genomics of pyrophilous fungi reveals a link between fire events and developmental genes.</title>
        <authorList>
            <consortium name="DOE Joint Genome Institute"/>
            <person name="Steindorff A.S."/>
            <person name="Carver A."/>
            <person name="Calhoun S."/>
            <person name="Stillman K."/>
            <person name="Liu H."/>
            <person name="Lipzen A."/>
            <person name="Pangilinan J."/>
            <person name="Labutti K."/>
            <person name="Bruns T.D."/>
            <person name="Grigoriev I.V."/>
        </authorList>
    </citation>
    <scope>NUCLEOTIDE SEQUENCE [LARGE SCALE GENOMIC DNA]</scope>
    <source>
        <strain evidence="3 4">CBS 144469</strain>
    </source>
</reference>
<feature type="transmembrane region" description="Helical" evidence="1">
    <location>
        <begin position="219"/>
        <end position="240"/>
    </location>
</feature>
<name>A0A8H6HK05_9AGAR</name>
<feature type="transmembrane region" description="Helical" evidence="1">
    <location>
        <begin position="31"/>
        <end position="52"/>
    </location>
</feature>
<evidence type="ECO:0000259" key="2">
    <source>
        <dbReference type="Pfam" id="PF20152"/>
    </source>
</evidence>
<protein>
    <recommendedName>
        <fullName evidence="2">DUF6534 domain-containing protein</fullName>
    </recommendedName>
</protein>
<feature type="transmembrane region" description="Helical" evidence="1">
    <location>
        <begin position="172"/>
        <end position="198"/>
    </location>
</feature>
<evidence type="ECO:0000256" key="1">
    <source>
        <dbReference type="SAM" id="Phobius"/>
    </source>
</evidence>
<dbReference type="PANTHER" id="PTHR40465:SF1">
    <property type="entry name" value="DUF6534 DOMAIN-CONTAINING PROTEIN"/>
    <property type="match status" value="1"/>
</dbReference>
<keyword evidence="4" id="KW-1185">Reference proteome</keyword>
<sequence length="360" mass="38639">MASGATLPGGVSLGDIQVLLALVSPLLSSLLLSYLFTYGLQGILIVQVYNYYISFPNDRLFWKILVYVVLFAELLQTILASIDAFHIFSSGWGKFQLLDDLNLLFLTPVMSASIGLVCHCVFAYRLYTLSGSKVVCLTVILLALLACGSGLAFGMILRISGSLSKVIHAKNIYLVCGLWNGAGAGCDVAIAGLMTFYLSRSSTGYKTTDVLLTRIIRMTIETGLFTATASLASAILFVGYRENFKVSIYFIVPAIMLAKLYAVTILAMFNNRVVAIRGLGHAAVGSIGSAVASVGMRSHGGGETGMQTFTPEIRIGRSVVQQVWTDDMEVKHVRVSASDSGLEGRAGAVCPIRLPFSVRS</sequence>
<comment type="caution">
    <text evidence="3">The sequence shown here is derived from an EMBL/GenBank/DDBJ whole genome shotgun (WGS) entry which is preliminary data.</text>
</comment>
<feature type="transmembrane region" description="Helical" evidence="1">
    <location>
        <begin position="134"/>
        <end position="160"/>
    </location>
</feature>
<organism evidence="3 4">
    <name type="scientific">Ephemerocybe angulata</name>
    <dbReference type="NCBI Taxonomy" id="980116"/>
    <lineage>
        <taxon>Eukaryota</taxon>
        <taxon>Fungi</taxon>
        <taxon>Dikarya</taxon>
        <taxon>Basidiomycota</taxon>
        <taxon>Agaricomycotina</taxon>
        <taxon>Agaricomycetes</taxon>
        <taxon>Agaricomycetidae</taxon>
        <taxon>Agaricales</taxon>
        <taxon>Agaricineae</taxon>
        <taxon>Psathyrellaceae</taxon>
        <taxon>Ephemerocybe</taxon>
    </lineage>
</organism>
<keyword evidence="1" id="KW-1133">Transmembrane helix</keyword>
<evidence type="ECO:0000313" key="4">
    <source>
        <dbReference type="Proteomes" id="UP000521943"/>
    </source>
</evidence>
<proteinExistence type="predicted"/>
<dbReference type="InterPro" id="IPR045339">
    <property type="entry name" value="DUF6534"/>
</dbReference>
<dbReference type="Proteomes" id="UP000521943">
    <property type="component" value="Unassembled WGS sequence"/>
</dbReference>
<dbReference type="EMBL" id="JACGCI010000084">
    <property type="protein sequence ID" value="KAF6747136.1"/>
    <property type="molecule type" value="Genomic_DNA"/>
</dbReference>
<feature type="transmembrane region" description="Helical" evidence="1">
    <location>
        <begin position="246"/>
        <end position="269"/>
    </location>
</feature>
<dbReference type="PANTHER" id="PTHR40465">
    <property type="entry name" value="CHROMOSOME 1, WHOLE GENOME SHOTGUN SEQUENCE"/>
    <property type="match status" value="1"/>
</dbReference>
<dbReference type="AlphaFoldDB" id="A0A8H6HK05"/>
<gene>
    <name evidence="3" type="ORF">DFP72DRAFT_612300</name>
</gene>
<feature type="transmembrane region" description="Helical" evidence="1">
    <location>
        <begin position="64"/>
        <end position="88"/>
    </location>
</feature>
<dbReference type="OrthoDB" id="2926608at2759"/>
<keyword evidence="1" id="KW-0812">Transmembrane</keyword>
<evidence type="ECO:0000313" key="3">
    <source>
        <dbReference type="EMBL" id="KAF6747136.1"/>
    </source>
</evidence>
<keyword evidence="1" id="KW-0472">Membrane</keyword>
<accession>A0A8H6HK05</accession>